<dbReference type="AlphaFoldDB" id="A0A645CW38"/>
<organism evidence="1">
    <name type="scientific">bioreactor metagenome</name>
    <dbReference type="NCBI Taxonomy" id="1076179"/>
    <lineage>
        <taxon>unclassified sequences</taxon>
        <taxon>metagenomes</taxon>
        <taxon>ecological metagenomes</taxon>
    </lineage>
</organism>
<protein>
    <submittedName>
        <fullName evidence="1">Uncharacterized protein</fullName>
    </submittedName>
</protein>
<reference evidence="1" key="1">
    <citation type="submission" date="2019-08" db="EMBL/GenBank/DDBJ databases">
        <authorList>
            <person name="Kucharzyk K."/>
            <person name="Murdoch R.W."/>
            <person name="Higgins S."/>
            <person name="Loffler F."/>
        </authorList>
    </citation>
    <scope>NUCLEOTIDE SEQUENCE</scope>
</reference>
<name>A0A645CW38_9ZZZZ</name>
<evidence type="ECO:0000313" key="1">
    <source>
        <dbReference type="EMBL" id="MPM80912.1"/>
    </source>
</evidence>
<sequence>MVGGQQPQAHHGGHHGNACAAGQLQKLFLGAGAEDSSSRADKGPAGAFNGLGHPLDLKVVTLDAGLISSDIHRLREFGFGNELLLDIDGNIDQNGAFASCGRDVKGFFHDPGDIVCVLDQIAVLDKRGAGPGYVHLLEDIPSEQEALYLPGNGNQGNAVHIGRGDPGDEVCGPRAGSHHANARLPTDACIARRHVSRVLFRANQRIMNSGSGYRVHRRADGGARISENLSNAFPQQALNQYLCSVCHTHSPPLGYKQKDLVRLGRSLTPWYHLNSR</sequence>
<gene>
    <name evidence="1" type="ORF">SDC9_127963</name>
</gene>
<dbReference type="EMBL" id="VSSQ01030391">
    <property type="protein sequence ID" value="MPM80912.1"/>
    <property type="molecule type" value="Genomic_DNA"/>
</dbReference>
<comment type="caution">
    <text evidence="1">The sequence shown here is derived from an EMBL/GenBank/DDBJ whole genome shotgun (WGS) entry which is preliminary data.</text>
</comment>
<accession>A0A645CW38</accession>
<proteinExistence type="predicted"/>